<dbReference type="PANTHER" id="PTHR30363">
    <property type="entry name" value="HTH-TYPE TRANSCRIPTIONAL REGULATOR SRLR-RELATED"/>
    <property type="match status" value="1"/>
</dbReference>
<dbReference type="GO" id="GO:0003677">
    <property type="term" value="F:DNA binding"/>
    <property type="evidence" value="ECO:0007669"/>
    <property type="project" value="UniProtKB-KW"/>
</dbReference>
<dbReference type="InterPro" id="IPR037171">
    <property type="entry name" value="NagB/RpiA_transferase-like"/>
</dbReference>
<dbReference type="GO" id="GO:0003700">
    <property type="term" value="F:DNA-binding transcription factor activity"/>
    <property type="evidence" value="ECO:0007669"/>
    <property type="project" value="InterPro"/>
</dbReference>
<dbReference type="AlphaFoldDB" id="A0AAU7S5Y3"/>
<dbReference type="Gene3D" id="1.10.10.10">
    <property type="entry name" value="Winged helix-like DNA-binding domain superfamily/Winged helix DNA-binding domain"/>
    <property type="match status" value="1"/>
</dbReference>
<keyword evidence="2 5" id="KW-0238">DNA-binding</keyword>
<dbReference type="SUPFAM" id="SSF100950">
    <property type="entry name" value="NagB/RpiA/CoA transferase-like"/>
    <property type="match status" value="1"/>
</dbReference>
<evidence type="ECO:0000313" key="5">
    <source>
        <dbReference type="EMBL" id="XBT97831.1"/>
    </source>
</evidence>
<dbReference type="Pfam" id="PF08220">
    <property type="entry name" value="HTH_DeoR"/>
    <property type="match status" value="1"/>
</dbReference>
<evidence type="ECO:0000259" key="4">
    <source>
        <dbReference type="PROSITE" id="PS51000"/>
    </source>
</evidence>
<evidence type="ECO:0000256" key="1">
    <source>
        <dbReference type="ARBA" id="ARBA00023015"/>
    </source>
</evidence>
<dbReference type="InterPro" id="IPR018356">
    <property type="entry name" value="Tscrpt_reg_HTH_DeoR_CS"/>
</dbReference>
<name>A0AAU7S5Y3_9HYPH</name>
<dbReference type="RefSeq" id="WP_349963090.1">
    <property type="nucleotide sequence ID" value="NZ_CP157963.1"/>
</dbReference>
<dbReference type="PROSITE" id="PS51000">
    <property type="entry name" value="HTH_DEOR_2"/>
    <property type="match status" value="1"/>
</dbReference>
<reference evidence="5" key="1">
    <citation type="submission" date="2024-06" db="EMBL/GenBank/DDBJ databases">
        <authorList>
            <person name="Li T."/>
            <person name="Gao R."/>
        </authorList>
    </citation>
    <scope>NUCLEOTIDE SEQUENCE</scope>
    <source>
        <strain evidence="5">ZPR3</strain>
        <plasmid evidence="5">unnamed3</plasmid>
    </source>
</reference>
<dbReference type="SMART" id="SM01134">
    <property type="entry name" value="DeoRC"/>
    <property type="match status" value="1"/>
</dbReference>
<sequence>MTITGTRKNRSAKQATILGASRRQSILSLIDRGETIVVSDFAKRFDVSLETIRRDIRALEHDGRLRRVHGGATPVRMFDLTARKPIDDRLELDRAKKRQTAKAAMALFADDMNVYLGASSTMLMVAEELAKTGKNLTITTDMIDIAVVAAASGRCIVTLLGGIVSPKYRTVGGYEVLAALEGRLFDLCVLGATGASPVDGILAPTKSHAVLADMLVSRSHQVAIVLDSTKFERRDAHVIMTLDQVDYLSTDQLPPPEMAAALAENGVTVLLPTDHEISPEDERTITEAKNK</sequence>
<keyword evidence="5" id="KW-0614">Plasmid</keyword>
<dbReference type="PANTHER" id="PTHR30363:SF44">
    <property type="entry name" value="AGA OPERON TRANSCRIPTIONAL REPRESSOR-RELATED"/>
    <property type="match status" value="1"/>
</dbReference>
<protein>
    <submittedName>
        <fullName evidence="5">DeoR/GlpR family DNA-binding transcription regulator</fullName>
    </submittedName>
</protein>
<dbReference type="InterPro" id="IPR036390">
    <property type="entry name" value="WH_DNA-bd_sf"/>
</dbReference>
<dbReference type="InterPro" id="IPR050313">
    <property type="entry name" value="Carb_Metab_HTH_regulators"/>
</dbReference>
<evidence type="ECO:0000256" key="3">
    <source>
        <dbReference type="ARBA" id="ARBA00023163"/>
    </source>
</evidence>
<organism evidence="5">
    <name type="scientific">Rhizobium sp. ZPR3</name>
    <dbReference type="NCBI Taxonomy" id="3158967"/>
    <lineage>
        <taxon>Bacteria</taxon>
        <taxon>Pseudomonadati</taxon>
        <taxon>Pseudomonadota</taxon>
        <taxon>Alphaproteobacteria</taxon>
        <taxon>Hyphomicrobiales</taxon>
        <taxon>Rhizobiaceae</taxon>
        <taxon>Rhizobium/Agrobacterium group</taxon>
        <taxon>Rhizobium</taxon>
    </lineage>
</organism>
<dbReference type="Pfam" id="PF00455">
    <property type="entry name" value="DeoRC"/>
    <property type="match status" value="1"/>
</dbReference>
<keyword evidence="3" id="KW-0804">Transcription</keyword>
<keyword evidence="1" id="KW-0805">Transcription regulation</keyword>
<proteinExistence type="predicted"/>
<evidence type="ECO:0000256" key="2">
    <source>
        <dbReference type="ARBA" id="ARBA00023125"/>
    </source>
</evidence>
<dbReference type="PROSITE" id="PS00894">
    <property type="entry name" value="HTH_DEOR_1"/>
    <property type="match status" value="1"/>
</dbReference>
<accession>A0AAU7S5Y3</accession>
<gene>
    <name evidence="5" type="ORF">ABM479_33605</name>
</gene>
<dbReference type="EMBL" id="CP157963">
    <property type="protein sequence ID" value="XBT97831.1"/>
    <property type="molecule type" value="Genomic_DNA"/>
</dbReference>
<dbReference type="PRINTS" id="PR00037">
    <property type="entry name" value="HTHLACR"/>
</dbReference>
<dbReference type="InterPro" id="IPR001034">
    <property type="entry name" value="DeoR_HTH"/>
</dbReference>
<dbReference type="SMART" id="SM00420">
    <property type="entry name" value="HTH_DEOR"/>
    <property type="match status" value="1"/>
</dbReference>
<geneLocation type="plasmid" evidence="5">
    <name>unnamed3</name>
</geneLocation>
<dbReference type="InterPro" id="IPR014036">
    <property type="entry name" value="DeoR-like_C"/>
</dbReference>
<dbReference type="SUPFAM" id="SSF46785">
    <property type="entry name" value="Winged helix' DNA-binding domain"/>
    <property type="match status" value="1"/>
</dbReference>
<dbReference type="Gene3D" id="3.40.50.1360">
    <property type="match status" value="1"/>
</dbReference>
<feature type="domain" description="HTH deoR-type" evidence="4">
    <location>
        <begin position="19"/>
        <end position="74"/>
    </location>
</feature>
<dbReference type="InterPro" id="IPR036388">
    <property type="entry name" value="WH-like_DNA-bd_sf"/>
</dbReference>